<proteinExistence type="predicted"/>
<reference evidence="5" key="1">
    <citation type="journal article" date="2012" name="Science">
        <title>Fermentation, hydrogen, and sulfur metabolism in multiple uncultivated bacterial phyla.</title>
        <authorList>
            <person name="Wrighton K.C."/>
            <person name="Thomas B.C."/>
            <person name="Sharon I."/>
            <person name="Miller C.S."/>
            <person name="Castelle C.J."/>
            <person name="VerBerkmoes N.C."/>
            <person name="Wilkins M.J."/>
            <person name="Hettich R.L."/>
            <person name="Lipton M.S."/>
            <person name="Williams K.H."/>
            <person name="Long P.E."/>
            <person name="Banfield J.F."/>
        </authorList>
    </citation>
    <scope>NUCLEOTIDE SEQUENCE [LARGE SCALE GENOMIC DNA]</scope>
</reference>
<evidence type="ECO:0000313" key="5">
    <source>
        <dbReference type="EMBL" id="EKE29953.1"/>
    </source>
</evidence>
<protein>
    <recommendedName>
        <fullName evidence="6">MtN3 and saliva related transmembrane protein</fullName>
    </recommendedName>
</protein>
<dbReference type="Gene3D" id="1.20.1280.290">
    <property type="match status" value="1"/>
</dbReference>
<keyword evidence="2" id="KW-0812">Transmembrane</keyword>
<comment type="caution">
    <text evidence="5">The sequence shown here is derived from an EMBL/GenBank/DDBJ whole genome shotgun (WGS) entry which is preliminary data.</text>
</comment>
<evidence type="ECO:0000256" key="1">
    <source>
        <dbReference type="ARBA" id="ARBA00004141"/>
    </source>
</evidence>
<keyword evidence="4" id="KW-0472">Membrane</keyword>
<comment type="subcellular location">
    <subcellularLocation>
        <location evidence="1">Membrane</location>
        <topology evidence="1">Multi-pass membrane protein</topology>
    </subcellularLocation>
</comment>
<sequence length="84" mass="10059">MKSVEIIWFMAWILVAVSILPQIIKSWKTKSTKDISINWSILNLFWQILWIVYWVQLESYSLVVMSGIAMLMNMSMITLKVRYW</sequence>
<evidence type="ECO:0008006" key="6">
    <source>
        <dbReference type="Google" id="ProtNLM"/>
    </source>
</evidence>
<gene>
    <name evidence="5" type="ORF">ACD_2C00073G0041</name>
</gene>
<dbReference type="GO" id="GO:0016020">
    <property type="term" value="C:membrane"/>
    <property type="evidence" value="ECO:0007669"/>
    <property type="project" value="UniProtKB-SubCell"/>
</dbReference>
<organism evidence="5">
    <name type="scientific">uncultured bacterium</name>
    <name type="common">gcode 4</name>
    <dbReference type="NCBI Taxonomy" id="1234023"/>
    <lineage>
        <taxon>Bacteria</taxon>
        <taxon>environmental samples</taxon>
    </lineage>
</organism>
<dbReference type="EMBL" id="AMFJ01000073">
    <property type="protein sequence ID" value="EKE29953.1"/>
    <property type="molecule type" value="Genomic_DNA"/>
</dbReference>
<evidence type="ECO:0000256" key="2">
    <source>
        <dbReference type="ARBA" id="ARBA00022692"/>
    </source>
</evidence>
<keyword evidence="3" id="KW-1133">Transmembrane helix</keyword>
<dbReference type="Pfam" id="PF04193">
    <property type="entry name" value="PQ-loop"/>
    <property type="match status" value="1"/>
</dbReference>
<evidence type="ECO:0000256" key="4">
    <source>
        <dbReference type="ARBA" id="ARBA00023136"/>
    </source>
</evidence>
<evidence type="ECO:0000256" key="3">
    <source>
        <dbReference type="ARBA" id="ARBA00022989"/>
    </source>
</evidence>
<dbReference type="InterPro" id="IPR006603">
    <property type="entry name" value="PQ-loop_rpt"/>
</dbReference>
<name>K2G3X8_9BACT</name>
<accession>K2G3X8</accession>
<dbReference type="AlphaFoldDB" id="K2G3X8"/>